<comment type="caution">
    <text evidence="3">The sequence shown here is derived from an EMBL/GenBank/DDBJ whole genome shotgun (WGS) entry which is preliminary data.</text>
</comment>
<reference evidence="3 4" key="1">
    <citation type="submission" date="2019-02" db="EMBL/GenBank/DDBJ databases">
        <title>Deep-cultivation of Planctomycetes and their phenomic and genomic characterization uncovers novel biology.</title>
        <authorList>
            <person name="Wiegand S."/>
            <person name="Jogler M."/>
            <person name="Boedeker C."/>
            <person name="Pinto D."/>
            <person name="Vollmers J."/>
            <person name="Rivas-Marin E."/>
            <person name="Kohn T."/>
            <person name="Peeters S.H."/>
            <person name="Heuer A."/>
            <person name="Rast P."/>
            <person name="Oberbeckmann S."/>
            <person name="Bunk B."/>
            <person name="Jeske O."/>
            <person name="Meyerdierks A."/>
            <person name="Storesund J.E."/>
            <person name="Kallscheuer N."/>
            <person name="Luecker S."/>
            <person name="Lage O.M."/>
            <person name="Pohl T."/>
            <person name="Merkel B.J."/>
            <person name="Hornburger P."/>
            <person name="Mueller R.-W."/>
            <person name="Bruemmer F."/>
            <person name="Labrenz M."/>
            <person name="Spormann A.M."/>
            <person name="Op Den Camp H."/>
            <person name="Overmann J."/>
            <person name="Amann R."/>
            <person name="Jetten M.S.M."/>
            <person name="Mascher T."/>
            <person name="Medema M.H."/>
            <person name="Devos D.P."/>
            <person name="Kaster A.-K."/>
            <person name="Ovreas L."/>
            <person name="Rohde M."/>
            <person name="Galperin M.Y."/>
            <person name="Jogler C."/>
        </authorList>
    </citation>
    <scope>NUCLEOTIDE SEQUENCE [LARGE SCALE GENOMIC DNA]</scope>
    <source>
        <strain evidence="3 4">Poly51</strain>
    </source>
</reference>
<evidence type="ECO:0000256" key="1">
    <source>
        <dbReference type="SAM" id="Coils"/>
    </source>
</evidence>
<gene>
    <name evidence="3" type="ORF">Poly51_53580</name>
</gene>
<dbReference type="PANTHER" id="PTHR32309:SF13">
    <property type="entry name" value="FERRIC ENTEROBACTIN TRANSPORT PROTEIN FEPE"/>
    <property type="match status" value="1"/>
</dbReference>
<evidence type="ECO:0008006" key="5">
    <source>
        <dbReference type="Google" id="ProtNLM"/>
    </source>
</evidence>
<dbReference type="AlphaFoldDB" id="A0A5C6EFK3"/>
<dbReference type="Proteomes" id="UP000318288">
    <property type="component" value="Unassembled WGS sequence"/>
</dbReference>
<sequence length="682" mass="75905">MRGMLRRPIYLVFSLLVAILTGGAMAHFFRSERHHYFGKMMYVPNRVTEPLYTSPNLRDLTAAMVNPVMLEELRSRWNLRDELQDLRNRLAFQMAGEASLDTSFWSSDPQQAEAVLQHAMEYFVDQSRSFRSDAIANHIDDFERETEASKSAQRAAGIRLEKKLREVRLQTPTELVAEIFDLRRSIAQSTEQVVATQDRLQLSRAQFESLLAMRESKASSDLGIGNIDSETESIADPPTSSQVQNPDESPAQGVSLAVFENENEAASVTHDLRKQKLLEDRIRREKERARANVEVELLKKEFDRSSLLHQKGLISDALLEKAKGDLEVLLVQQSQQVKEMEGQLDEIHERIELQTNAPMLIELNGSAASTGSKPVASPGEPNEKQTIAMLRGSEVAADIHLEYLTEELEGKTARLRILTAIQKQIEPLVKDVDNGATKLDRLNARNETFIQTLRSATNELIIVQNASPMIDGVTTNARTLFAAGFIASLGCLLVPLFLADLRTASKHKPTTQKVFGFPVLGRTPDARRLENDPTTAEDELRRLAIRIRHKFDHPKGVMTVASGLGVNELDVDGLVAKLALQLESENKKVLVVDMADIDRHAIASQDAMVGRNATFAELRSQSDFVLIRAPMFASALRRDIAASLSDAIVLVVPKDEANSPRMQQAIVELTVLETSIVGVILA</sequence>
<keyword evidence="1" id="KW-0175">Coiled coil</keyword>
<proteinExistence type="predicted"/>
<dbReference type="PANTHER" id="PTHR32309">
    <property type="entry name" value="TYROSINE-PROTEIN KINASE"/>
    <property type="match status" value="1"/>
</dbReference>
<evidence type="ECO:0000313" key="4">
    <source>
        <dbReference type="Proteomes" id="UP000318288"/>
    </source>
</evidence>
<dbReference type="GO" id="GO:0005886">
    <property type="term" value="C:plasma membrane"/>
    <property type="evidence" value="ECO:0007669"/>
    <property type="project" value="TreeGrafter"/>
</dbReference>
<feature type="compositionally biased region" description="Polar residues" evidence="2">
    <location>
        <begin position="238"/>
        <end position="247"/>
    </location>
</feature>
<dbReference type="InterPro" id="IPR050445">
    <property type="entry name" value="Bact_polysacc_biosynth/exp"/>
</dbReference>
<feature type="region of interest" description="Disordered" evidence="2">
    <location>
        <begin position="221"/>
        <end position="251"/>
    </location>
</feature>
<organism evidence="3 4">
    <name type="scientific">Rubripirellula tenax</name>
    <dbReference type="NCBI Taxonomy" id="2528015"/>
    <lineage>
        <taxon>Bacteria</taxon>
        <taxon>Pseudomonadati</taxon>
        <taxon>Planctomycetota</taxon>
        <taxon>Planctomycetia</taxon>
        <taxon>Pirellulales</taxon>
        <taxon>Pirellulaceae</taxon>
        <taxon>Rubripirellula</taxon>
    </lineage>
</organism>
<dbReference type="EMBL" id="SJPW01000007">
    <property type="protein sequence ID" value="TWU47558.1"/>
    <property type="molecule type" value="Genomic_DNA"/>
</dbReference>
<evidence type="ECO:0000313" key="3">
    <source>
        <dbReference type="EMBL" id="TWU47558.1"/>
    </source>
</evidence>
<dbReference type="GO" id="GO:0004713">
    <property type="term" value="F:protein tyrosine kinase activity"/>
    <property type="evidence" value="ECO:0007669"/>
    <property type="project" value="TreeGrafter"/>
</dbReference>
<keyword evidence="4" id="KW-1185">Reference proteome</keyword>
<evidence type="ECO:0000256" key="2">
    <source>
        <dbReference type="SAM" id="MobiDB-lite"/>
    </source>
</evidence>
<name>A0A5C6EFK3_9BACT</name>
<protein>
    <recommendedName>
        <fullName evidence="5">Chain length determinant protein</fullName>
    </recommendedName>
</protein>
<accession>A0A5C6EFK3</accession>
<feature type="coiled-coil region" evidence="1">
    <location>
        <begin position="330"/>
        <end position="357"/>
    </location>
</feature>